<dbReference type="PANTHER" id="PTHR33336:SF3">
    <property type="entry name" value="ABM DOMAIN-CONTAINING PROTEIN"/>
    <property type="match status" value="1"/>
</dbReference>
<dbReference type="Gene3D" id="3.30.70.100">
    <property type="match status" value="1"/>
</dbReference>
<evidence type="ECO:0000313" key="3">
    <source>
        <dbReference type="Proteomes" id="UP000019025"/>
    </source>
</evidence>
<name>W0HHF6_9GAMM</name>
<organism evidence="2 3">
    <name type="scientific">Candidatus Sodalis pierantonii str. SOPE</name>
    <dbReference type="NCBI Taxonomy" id="2342"/>
    <lineage>
        <taxon>Bacteria</taxon>
        <taxon>Pseudomonadati</taxon>
        <taxon>Pseudomonadota</taxon>
        <taxon>Gammaproteobacteria</taxon>
        <taxon>Enterobacterales</taxon>
        <taxon>Bruguierivoracaceae</taxon>
        <taxon>Sodalis</taxon>
    </lineage>
</organism>
<dbReference type="PROSITE" id="PS51725">
    <property type="entry name" value="ABM"/>
    <property type="match status" value="1"/>
</dbReference>
<dbReference type="RefSeq" id="WP_025244309.1">
    <property type="nucleotide sequence ID" value="NZ_CP006568.1"/>
</dbReference>
<dbReference type="STRING" id="2342.SOPEG_0655"/>
<reference evidence="2 3" key="1">
    <citation type="journal article" date="2014" name="Genome Biol. Evol.">
        <title>Genome degeneration and adaptation in a nascent stage of symbiosis.</title>
        <authorList>
            <person name="Oakeson K.F."/>
            <person name="Gil R."/>
            <person name="Clayton A.L."/>
            <person name="Dunn D.M."/>
            <person name="von Niederhausern A.C."/>
            <person name="Hamil C."/>
            <person name="Aoyagi A."/>
            <person name="Duval B."/>
            <person name="Baca A."/>
            <person name="Silva F.J."/>
            <person name="Vallier A."/>
            <person name="Jackson D.G."/>
            <person name="Latorre A."/>
            <person name="Weiss R.B."/>
            <person name="Heddi A."/>
            <person name="Moya A."/>
            <person name="Dale C."/>
        </authorList>
    </citation>
    <scope>NUCLEOTIDE SEQUENCE [LARGE SCALE GENOMIC DNA]</scope>
    <source>
        <strain evidence="3">none</strain>
    </source>
</reference>
<dbReference type="SUPFAM" id="SSF54909">
    <property type="entry name" value="Dimeric alpha+beta barrel"/>
    <property type="match status" value="1"/>
</dbReference>
<dbReference type="AlphaFoldDB" id="W0HHF6"/>
<dbReference type="Pfam" id="PF03992">
    <property type="entry name" value="ABM"/>
    <property type="match status" value="1"/>
</dbReference>
<accession>W0HHF6</accession>
<dbReference type="eggNOG" id="COG1359">
    <property type="taxonomic scope" value="Bacteria"/>
</dbReference>
<dbReference type="InterPro" id="IPR050744">
    <property type="entry name" value="AI-2_Isomerase_LsrG"/>
</dbReference>
<gene>
    <name evidence="2" type="primary">ygiN</name>
    <name evidence="2" type="ORF">SOPEG_0655</name>
</gene>
<feature type="domain" description="ABM" evidence="1">
    <location>
        <begin position="2"/>
        <end position="98"/>
    </location>
</feature>
<dbReference type="HOGENOM" id="CLU_131496_13_1_6"/>
<dbReference type="GO" id="GO:0016491">
    <property type="term" value="F:oxidoreductase activity"/>
    <property type="evidence" value="ECO:0007669"/>
    <property type="project" value="TreeGrafter"/>
</dbReference>
<protein>
    <submittedName>
        <fullName evidence="2">YgiN protein involved in menadione metabolism</fullName>
    </submittedName>
</protein>
<keyword evidence="3" id="KW-1185">Reference proteome</keyword>
<dbReference type="GO" id="GO:0005829">
    <property type="term" value="C:cytosol"/>
    <property type="evidence" value="ECO:0007669"/>
    <property type="project" value="TreeGrafter"/>
</dbReference>
<dbReference type="KEGG" id="pes:SOPEG_0655"/>
<evidence type="ECO:0000259" key="1">
    <source>
        <dbReference type="PROSITE" id="PS51725"/>
    </source>
</evidence>
<dbReference type="InterPro" id="IPR007138">
    <property type="entry name" value="ABM_dom"/>
</dbReference>
<dbReference type="Proteomes" id="UP000019025">
    <property type="component" value="Chromosome"/>
</dbReference>
<proteinExistence type="predicted"/>
<dbReference type="PANTHER" id="PTHR33336">
    <property type="entry name" value="QUINOL MONOOXYGENASE YGIN-RELATED"/>
    <property type="match status" value="1"/>
</dbReference>
<dbReference type="EMBL" id="CP006568">
    <property type="protein sequence ID" value="AHF73181.1"/>
    <property type="molecule type" value="Genomic_DNA"/>
</dbReference>
<evidence type="ECO:0000313" key="2">
    <source>
        <dbReference type="EMBL" id="AHF73181.1"/>
    </source>
</evidence>
<sequence length="104" mass="11921">MITVIAEIKVKPGRREAVLAAIEALRPNVLAEDGCGEYTLLTDYKAQVPWRKTAPDSIFMLEQWKSIRHLEQHQQTAHMDAHRANIRDDVMDVTFHILERRSGA</sequence>
<dbReference type="InterPro" id="IPR011008">
    <property type="entry name" value="Dimeric_a/b-barrel"/>
</dbReference>